<keyword evidence="4" id="KW-0479">Metal-binding</keyword>
<protein>
    <submittedName>
        <fullName evidence="10">Ribonuclease E/G family protein</fullName>
    </submittedName>
</protein>
<dbReference type="InterPro" id="IPR012340">
    <property type="entry name" value="NA-bd_OB-fold"/>
</dbReference>
<dbReference type="GO" id="GO:0005737">
    <property type="term" value="C:cytoplasm"/>
    <property type="evidence" value="ECO:0007669"/>
    <property type="project" value="TreeGrafter"/>
</dbReference>
<keyword evidence="5" id="KW-0378">Hydrolase</keyword>
<dbReference type="AlphaFoldDB" id="A0A975B3K2"/>
<keyword evidence="2" id="KW-0963">Cytoplasm</keyword>
<dbReference type="EMBL" id="CP061799">
    <property type="protein sequence ID" value="QTA78136.1"/>
    <property type="molecule type" value="Genomic_DNA"/>
</dbReference>
<evidence type="ECO:0000256" key="4">
    <source>
        <dbReference type="ARBA" id="ARBA00022723"/>
    </source>
</evidence>
<reference evidence="10" key="1">
    <citation type="journal article" date="2021" name="Microb. Physiol.">
        <title>Proteogenomic Insights into the Physiology of Marine, Sulfate-Reducing, Filamentous Desulfonema limicola and Desulfonema magnum.</title>
        <authorList>
            <person name="Schnaars V."/>
            <person name="Wohlbrand L."/>
            <person name="Scheve S."/>
            <person name="Hinrichs C."/>
            <person name="Reinhardt R."/>
            <person name="Rabus R."/>
        </authorList>
    </citation>
    <scope>NUCLEOTIDE SEQUENCE</scope>
    <source>
        <strain evidence="10">5ac10</strain>
    </source>
</reference>
<dbReference type="PANTHER" id="PTHR30001:SF0">
    <property type="entry name" value="RIBONUCLEASE G"/>
    <property type="match status" value="1"/>
</dbReference>
<dbReference type="NCBIfam" id="TIGR00757">
    <property type="entry name" value="RNaseEG"/>
    <property type="match status" value="1"/>
</dbReference>
<sequence>MHKKLIINVSNHETRVALLEEGTISELFIERKDESDITGNIYKGRVQRVLPGMQAAFVNIGLTQAAFIYVDDVIAENKIFEKMFPIEQENDLTKDYIDDIQQDDDPIDEIRDILSASPDLTFNDTHIENIINEGQDIMIQVAKSPIGTKGSRVTSYISLPGRFLVLMPASKHIGISRRIEEEAERNRLKDIVTSFRDDDAGYIVRTAAEGVQKEKLVYEMGFLKNLWKNIQKKYNTLSSPAMLHQELTISLRAVRDLLTHEADQLIVDSTATYQSILDFLDTFMPSLKDSVELYEGSEPIFDAYNLEGDISRALKKKVWLKSGGYIVIEHTEALVAIDVNTGRYVGKHNLEETILKTNLEAVKEIAYQVRLRDIGGIIIIDFIDMEKTSNQEKIFTALKDALKKDRSKTHILPMSDMGLIQMTRKRVRKSLSRMLCEPCFYCDGEGYLMSGQSICYNIYREVLRESQDMTGQRLTIRVNPEIAELLHGEEDHIISSLEKILLKQVVVYPNSDFHIEEFDIFETLKV</sequence>
<evidence type="ECO:0000259" key="9">
    <source>
        <dbReference type="Pfam" id="PF20833"/>
    </source>
</evidence>
<dbReference type="Pfam" id="PF20833">
    <property type="entry name" value="RNase_E_G_Thio"/>
    <property type="match status" value="1"/>
</dbReference>
<keyword evidence="7" id="KW-0694">RNA-binding</keyword>
<keyword evidence="11" id="KW-1185">Reference proteome</keyword>
<evidence type="ECO:0000259" key="8">
    <source>
        <dbReference type="Pfam" id="PF10150"/>
    </source>
</evidence>
<dbReference type="InterPro" id="IPR019307">
    <property type="entry name" value="RNA-bd_AU-1/RNase_E/G"/>
</dbReference>
<evidence type="ECO:0000313" key="10">
    <source>
        <dbReference type="EMBL" id="QTA78136.1"/>
    </source>
</evidence>
<gene>
    <name evidence="10" type="ORF">dnl_03510</name>
</gene>
<dbReference type="SUPFAM" id="SSF50249">
    <property type="entry name" value="Nucleic acid-binding proteins"/>
    <property type="match status" value="1"/>
</dbReference>
<evidence type="ECO:0000256" key="5">
    <source>
        <dbReference type="ARBA" id="ARBA00022801"/>
    </source>
</evidence>
<proteinExistence type="predicted"/>
<comment type="cofactor">
    <cofactor evidence="1">
        <name>Mg(2+)</name>
        <dbReference type="ChEBI" id="CHEBI:18420"/>
    </cofactor>
</comment>
<name>A0A975B3K2_9BACT</name>
<dbReference type="PANTHER" id="PTHR30001">
    <property type="entry name" value="RIBONUCLEASE"/>
    <property type="match status" value="1"/>
</dbReference>
<dbReference type="KEGG" id="dli:dnl_03510"/>
<evidence type="ECO:0000256" key="3">
    <source>
        <dbReference type="ARBA" id="ARBA00022722"/>
    </source>
</evidence>
<evidence type="ECO:0000256" key="1">
    <source>
        <dbReference type="ARBA" id="ARBA00001946"/>
    </source>
</evidence>
<dbReference type="Proteomes" id="UP000663720">
    <property type="component" value="Chromosome"/>
</dbReference>
<dbReference type="GO" id="GO:0004540">
    <property type="term" value="F:RNA nuclease activity"/>
    <property type="evidence" value="ECO:0007669"/>
    <property type="project" value="InterPro"/>
</dbReference>
<evidence type="ECO:0000256" key="7">
    <source>
        <dbReference type="ARBA" id="ARBA00022884"/>
    </source>
</evidence>
<evidence type="ECO:0000256" key="6">
    <source>
        <dbReference type="ARBA" id="ARBA00022842"/>
    </source>
</evidence>
<organism evidence="10 11">
    <name type="scientific">Desulfonema limicola</name>
    <dbReference type="NCBI Taxonomy" id="45656"/>
    <lineage>
        <taxon>Bacteria</taxon>
        <taxon>Pseudomonadati</taxon>
        <taxon>Thermodesulfobacteriota</taxon>
        <taxon>Desulfobacteria</taxon>
        <taxon>Desulfobacterales</taxon>
        <taxon>Desulfococcaceae</taxon>
        <taxon>Desulfonema</taxon>
    </lineage>
</organism>
<dbReference type="Gene3D" id="3.40.1260.20">
    <property type="entry name" value="Ribonuclease E, catalytic domain"/>
    <property type="match status" value="1"/>
</dbReference>
<accession>A0A975B3K2</accession>
<dbReference type="Pfam" id="PF10150">
    <property type="entry name" value="RNase_E_G"/>
    <property type="match status" value="1"/>
</dbReference>
<evidence type="ECO:0000256" key="2">
    <source>
        <dbReference type="ARBA" id="ARBA00022490"/>
    </source>
</evidence>
<dbReference type="Gene3D" id="2.40.50.140">
    <property type="entry name" value="Nucleic acid-binding proteins"/>
    <property type="match status" value="1"/>
</dbReference>
<evidence type="ECO:0000313" key="11">
    <source>
        <dbReference type="Proteomes" id="UP000663720"/>
    </source>
</evidence>
<feature type="domain" description="RNA-binding protein AU-1/Ribonuclease E/G" evidence="8">
    <location>
        <begin position="158"/>
        <end position="427"/>
    </location>
</feature>
<dbReference type="InterPro" id="IPR004659">
    <property type="entry name" value="RNase_E/G"/>
</dbReference>
<dbReference type="CDD" id="cd04453">
    <property type="entry name" value="S1_RNase_E"/>
    <property type="match status" value="1"/>
</dbReference>
<dbReference type="GO" id="GO:0003723">
    <property type="term" value="F:RNA binding"/>
    <property type="evidence" value="ECO:0007669"/>
    <property type="project" value="UniProtKB-KW"/>
</dbReference>
<keyword evidence="3" id="KW-0540">Nuclease</keyword>
<dbReference type="GO" id="GO:0006364">
    <property type="term" value="P:rRNA processing"/>
    <property type="evidence" value="ECO:0007669"/>
    <property type="project" value="TreeGrafter"/>
</dbReference>
<feature type="domain" description="RNase E/G thioredoxin-like" evidence="9">
    <location>
        <begin position="438"/>
        <end position="520"/>
    </location>
</feature>
<dbReference type="RefSeq" id="WP_207690033.1">
    <property type="nucleotide sequence ID" value="NZ_CP061799.1"/>
</dbReference>
<dbReference type="GO" id="GO:0046872">
    <property type="term" value="F:metal ion binding"/>
    <property type="evidence" value="ECO:0007669"/>
    <property type="project" value="UniProtKB-KW"/>
</dbReference>
<dbReference type="InterPro" id="IPR048583">
    <property type="entry name" value="RNase_E_G_thioredoxin-like"/>
</dbReference>
<keyword evidence="6" id="KW-0460">Magnesium</keyword>
<dbReference type="GO" id="GO:0016787">
    <property type="term" value="F:hydrolase activity"/>
    <property type="evidence" value="ECO:0007669"/>
    <property type="project" value="UniProtKB-KW"/>
</dbReference>